<dbReference type="EMBL" id="CZPZ01000002">
    <property type="protein sequence ID" value="CUS32559.1"/>
    <property type="molecule type" value="Genomic_DNA"/>
</dbReference>
<proteinExistence type="predicted"/>
<dbReference type="STRING" id="1742973.COMA2_100182"/>
<evidence type="ECO:0000313" key="2">
    <source>
        <dbReference type="Proteomes" id="UP000198736"/>
    </source>
</evidence>
<dbReference type="AlphaFoldDB" id="A0A0S4L5S2"/>
<dbReference type="RefSeq" id="WP_090894477.1">
    <property type="nucleotide sequence ID" value="NZ_CZPZ01000002.1"/>
</dbReference>
<gene>
    <name evidence="1" type="ORF">COMA2_100182</name>
</gene>
<evidence type="ECO:0000313" key="1">
    <source>
        <dbReference type="EMBL" id="CUS32559.1"/>
    </source>
</evidence>
<organism evidence="1 2">
    <name type="scientific">Candidatus Nitrospira nitrificans</name>
    <dbReference type="NCBI Taxonomy" id="1742973"/>
    <lineage>
        <taxon>Bacteria</taxon>
        <taxon>Pseudomonadati</taxon>
        <taxon>Nitrospirota</taxon>
        <taxon>Nitrospiria</taxon>
        <taxon>Nitrospirales</taxon>
        <taxon>Nitrospiraceae</taxon>
        <taxon>Nitrospira</taxon>
    </lineage>
</organism>
<dbReference type="Proteomes" id="UP000198736">
    <property type="component" value="Unassembled WGS sequence"/>
</dbReference>
<name>A0A0S4L5S2_9BACT</name>
<accession>A0A0S4L5S2</accession>
<reference evidence="2" key="1">
    <citation type="submission" date="2015-10" db="EMBL/GenBank/DDBJ databases">
        <authorList>
            <person name="Luecker S."/>
            <person name="Luecker S."/>
        </authorList>
    </citation>
    <scope>NUCLEOTIDE SEQUENCE [LARGE SCALE GENOMIC DNA]</scope>
</reference>
<protein>
    <submittedName>
        <fullName evidence="1">Uncharacterized protein</fullName>
    </submittedName>
</protein>
<sequence>MRSFSYLVCVIGMVLFLGQGTGSVAYGKTVEAGDSSSSWSGTGEFLELGNGDQVVNGMVKGVLISRHKDGGKMIVHSSKLACPVRVNLNRNKDYQAIEGLCTMVAHEGKDVGYAHWKCTGNLKECVGDFTFTGGSGGFTGMSGTTPFQTSIVFELQEGKNGQAIGYAVWPNLTYTLP</sequence>
<keyword evidence="2" id="KW-1185">Reference proteome</keyword>